<evidence type="ECO:0000313" key="1">
    <source>
        <dbReference type="EMBL" id="KII68960.1"/>
    </source>
</evidence>
<organism evidence="1 2">
    <name type="scientific">Thelohanellus kitauei</name>
    <name type="common">Myxosporean</name>
    <dbReference type="NCBI Taxonomy" id="669202"/>
    <lineage>
        <taxon>Eukaryota</taxon>
        <taxon>Metazoa</taxon>
        <taxon>Cnidaria</taxon>
        <taxon>Myxozoa</taxon>
        <taxon>Myxosporea</taxon>
        <taxon>Bivalvulida</taxon>
        <taxon>Platysporina</taxon>
        <taxon>Myxobolidae</taxon>
        <taxon>Thelohanellus</taxon>
    </lineage>
</organism>
<dbReference type="AlphaFoldDB" id="A0A0C2MXQ7"/>
<gene>
    <name evidence="1" type="ORF">RF11_01524</name>
</gene>
<evidence type="ECO:0000313" key="2">
    <source>
        <dbReference type="Proteomes" id="UP000031668"/>
    </source>
</evidence>
<keyword evidence="2" id="KW-1185">Reference proteome</keyword>
<dbReference type="EMBL" id="JWZT01002658">
    <property type="protein sequence ID" value="KII68960.1"/>
    <property type="molecule type" value="Genomic_DNA"/>
</dbReference>
<dbReference type="Proteomes" id="UP000031668">
    <property type="component" value="Unassembled WGS sequence"/>
</dbReference>
<reference evidence="1 2" key="1">
    <citation type="journal article" date="2014" name="Genome Biol. Evol.">
        <title>The genome of the myxosporean Thelohanellus kitauei shows adaptations to nutrient acquisition within its fish host.</title>
        <authorList>
            <person name="Yang Y."/>
            <person name="Xiong J."/>
            <person name="Zhou Z."/>
            <person name="Huo F."/>
            <person name="Miao W."/>
            <person name="Ran C."/>
            <person name="Liu Y."/>
            <person name="Zhang J."/>
            <person name="Feng J."/>
            <person name="Wang M."/>
            <person name="Wang M."/>
            <person name="Wang L."/>
            <person name="Yao B."/>
        </authorList>
    </citation>
    <scope>NUCLEOTIDE SEQUENCE [LARGE SCALE GENOMIC DNA]</scope>
    <source>
        <strain evidence="1">Wuqing</strain>
    </source>
</reference>
<sequence length="304" mass="36137">MFYVTKVSIIHRFGGAELNETFDQTVNYQTIDQAVTIQTFSSKWVEDVSIMKFYFQVEIHQGYYRFTDITVDIQVTDDKYLPIRANSDDLKKYRYRYKSPKEYFIGKRQTNCTYKNIQITLSEINAVQCVLLMNFTYLRFEFLNVEQSECVMEISIEHVFAGEELNETFYQTANSQTIDQSVTIQTFSSKWVEDISIMKFYFQLETHHGYYSFTDIRVDIQVTNASWLPIRSKNQEPDKFHYSYKSPNDYFIGKRQTNCTYNNILFTLNEINEVQCSLLMNFTYLRFEFLNAEKPECVIEVNIS</sequence>
<name>A0A0C2MXQ7_THEKT</name>
<protein>
    <submittedName>
        <fullName evidence="1">Uncharacterized protein</fullName>
    </submittedName>
</protein>
<proteinExistence type="predicted"/>
<comment type="caution">
    <text evidence="1">The sequence shown here is derived from an EMBL/GenBank/DDBJ whole genome shotgun (WGS) entry which is preliminary data.</text>
</comment>
<accession>A0A0C2MXQ7</accession>